<dbReference type="InterPro" id="IPR025664">
    <property type="entry name" value="Spore_III_AC/AD"/>
</dbReference>
<accession>A0A1M5TU93</accession>
<evidence type="ECO:0000313" key="2">
    <source>
        <dbReference type="EMBL" id="SHH54357.1"/>
    </source>
</evidence>
<evidence type="ECO:0000256" key="1">
    <source>
        <dbReference type="SAM" id="Phobius"/>
    </source>
</evidence>
<keyword evidence="1" id="KW-1133">Transmembrane helix</keyword>
<gene>
    <name evidence="2" type="ORF">SAMN02745180_00433</name>
</gene>
<keyword evidence="1" id="KW-0472">Membrane</keyword>
<keyword evidence="1" id="KW-0812">Transmembrane</keyword>
<dbReference type="Pfam" id="PF06686">
    <property type="entry name" value="SpoIIIAC"/>
    <property type="match status" value="2"/>
</dbReference>
<dbReference type="Proteomes" id="UP000184389">
    <property type="component" value="Unassembled WGS sequence"/>
</dbReference>
<feature type="transmembrane region" description="Helical" evidence="1">
    <location>
        <begin position="106"/>
        <end position="127"/>
    </location>
</feature>
<dbReference type="RefSeq" id="WP_072742982.1">
    <property type="nucleotide sequence ID" value="NZ_FQXR01000003.1"/>
</dbReference>
<dbReference type="OrthoDB" id="1682150at2"/>
<organism evidence="2 3">
    <name type="scientific">Sporanaerobacter acetigenes DSM 13106</name>
    <dbReference type="NCBI Taxonomy" id="1123281"/>
    <lineage>
        <taxon>Bacteria</taxon>
        <taxon>Bacillati</taxon>
        <taxon>Bacillota</taxon>
        <taxon>Tissierellia</taxon>
        <taxon>Tissierellales</taxon>
        <taxon>Sporanaerobacteraceae</taxon>
        <taxon>Sporanaerobacter</taxon>
    </lineage>
</organism>
<feature type="transmembrane region" description="Helical" evidence="1">
    <location>
        <begin position="6"/>
        <end position="20"/>
    </location>
</feature>
<feature type="transmembrane region" description="Helical" evidence="1">
    <location>
        <begin position="64"/>
        <end position="85"/>
    </location>
</feature>
<proteinExistence type="predicted"/>
<sequence length="128" mass="14073">MEVLQIVVIGIIATVMIMLLKDEKPEFAILISIATSIVIFYIVADKLKIVVQVLTDMAKNADVDFIFFTTILKIIGIAYIVEFGAQISRDAGEESIASKIELGGKVVIMVLAIPIFMALMDLIFKILP</sequence>
<dbReference type="STRING" id="1123281.SAMN02745180_00433"/>
<evidence type="ECO:0000313" key="3">
    <source>
        <dbReference type="Proteomes" id="UP000184389"/>
    </source>
</evidence>
<keyword evidence="3" id="KW-1185">Reference proteome</keyword>
<feature type="transmembrane region" description="Helical" evidence="1">
    <location>
        <begin position="27"/>
        <end position="44"/>
    </location>
</feature>
<protein>
    <submittedName>
        <fullName evidence="2">Stage III sporulation protein AD</fullName>
    </submittedName>
</protein>
<dbReference type="EMBL" id="FQXR01000003">
    <property type="protein sequence ID" value="SHH54357.1"/>
    <property type="molecule type" value="Genomic_DNA"/>
</dbReference>
<dbReference type="NCBIfam" id="TIGR02849">
    <property type="entry name" value="spore_III_AD"/>
    <property type="match status" value="1"/>
</dbReference>
<dbReference type="InterPro" id="IPR014211">
    <property type="entry name" value="Spore_III_AD"/>
</dbReference>
<dbReference type="AlphaFoldDB" id="A0A1M5TU93"/>
<name>A0A1M5TU93_9FIRM</name>
<reference evidence="2 3" key="1">
    <citation type="submission" date="2016-11" db="EMBL/GenBank/DDBJ databases">
        <authorList>
            <person name="Jaros S."/>
            <person name="Januszkiewicz K."/>
            <person name="Wedrychowicz H."/>
        </authorList>
    </citation>
    <scope>NUCLEOTIDE SEQUENCE [LARGE SCALE GENOMIC DNA]</scope>
    <source>
        <strain evidence="2 3">DSM 13106</strain>
    </source>
</reference>